<dbReference type="EMBL" id="JAGEUA010000007">
    <property type="protein sequence ID" value="KAL0970198.1"/>
    <property type="molecule type" value="Genomic_DNA"/>
</dbReference>
<dbReference type="SUPFAM" id="SSF57850">
    <property type="entry name" value="RING/U-box"/>
    <property type="match status" value="2"/>
</dbReference>
<evidence type="ECO:0000256" key="4">
    <source>
        <dbReference type="ARBA" id="ARBA00022771"/>
    </source>
</evidence>
<evidence type="ECO:0000256" key="6">
    <source>
        <dbReference type="ARBA" id="ARBA00022833"/>
    </source>
</evidence>
<evidence type="ECO:0000256" key="1">
    <source>
        <dbReference type="ARBA" id="ARBA00022679"/>
    </source>
</evidence>
<evidence type="ECO:0000256" key="2">
    <source>
        <dbReference type="ARBA" id="ARBA00022723"/>
    </source>
</evidence>
<dbReference type="PROSITE" id="PS51873">
    <property type="entry name" value="TRIAD"/>
    <property type="match status" value="1"/>
</dbReference>
<comment type="caution">
    <text evidence="8">The sequence shown here is derived from an EMBL/GenBank/DDBJ whole genome shotgun (WGS) entry which is preliminary data.</text>
</comment>
<evidence type="ECO:0000256" key="3">
    <source>
        <dbReference type="ARBA" id="ARBA00022737"/>
    </source>
</evidence>
<organism evidence="8 9">
    <name type="scientific">Umbra pygmaea</name>
    <name type="common">Eastern mudminnow</name>
    <dbReference type="NCBI Taxonomy" id="75934"/>
    <lineage>
        <taxon>Eukaryota</taxon>
        <taxon>Metazoa</taxon>
        <taxon>Chordata</taxon>
        <taxon>Craniata</taxon>
        <taxon>Vertebrata</taxon>
        <taxon>Euteleostomi</taxon>
        <taxon>Actinopterygii</taxon>
        <taxon>Neopterygii</taxon>
        <taxon>Teleostei</taxon>
        <taxon>Protacanthopterygii</taxon>
        <taxon>Esociformes</taxon>
        <taxon>Umbridae</taxon>
        <taxon>Umbra</taxon>
    </lineage>
</organism>
<evidence type="ECO:0000313" key="9">
    <source>
        <dbReference type="Proteomes" id="UP001557470"/>
    </source>
</evidence>
<dbReference type="FunFam" id="1.20.120.1750:FF:000040">
    <property type="entry name" value="RBR-type E3 ubiquitin transferase"/>
    <property type="match status" value="1"/>
</dbReference>
<keyword evidence="1" id="KW-0808">Transferase</keyword>
<feature type="domain" description="RING-type" evidence="7">
    <location>
        <begin position="17"/>
        <end position="255"/>
    </location>
</feature>
<dbReference type="AlphaFoldDB" id="A0ABD0X5C7"/>
<keyword evidence="4" id="KW-0863">Zinc-finger</keyword>
<keyword evidence="5" id="KW-0833">Ubl conjugation pathway</keyword>
<evidence type="ECO:0000313" key="8">
    <source>
        <dbReference type="EMBL" id="KAL0970198.1"/>
    </source>
</evidence>
<evidence type="ECO:0000256" key="5">
    <source>
        <dbReference type="ARBA" id="ARBA00022786"/>
    </source>
</evidence>
<keyword evidence="2" id="KW-0479">Metal-binding</keyword>
<dbReference type="Proteomes" id="UP001557470">
    <property type="component" value="Unassembled WGS sequence"/>
</dbReference>
<dbReference type="InterPro" id="IPR044066">
    <property type="entry name" value="TRIAD_supradom"/>
</dbReference>
<accession>A0ABD0X5C7</accession>
<gene>
    <name evidence="8" type="ORF">UPYG_G00238630</name>
</gene>
<keyword evidence="9" id="KW-1185">Reference proteome</keyword>
<dbReference type="CDD" id="cd20336">
    <property type="entry name" value="Rcat_RBR"/>
    <property type="match status" value="1"/>
</dbReference>
<dbReference type="GO" id="GO:0016740">
    <property type="term" value="F:transferase activity"/>
    <property type="evidence" value="ECO:0007669"/>
    <property type="project" value="UniProtKB-KW"/>
</dbReference>
<proteinExistence type="predicted"/>
<dbReference type="Gene3D" id="1.20.120.1750">
    <property type="match status" value="1"/>
</dbReference>
<dbReference type="GO" id="GO:0008270">
    <property type="term" value="F:zinc ion binding"/>
    <property type="evidence" value="ECO:0007669"/>
    <property type="project" value="UniProtKB-KW"/>
</dbReference>
<protein>
    <recommendedName>
        <fullName evidence="7">RING-type domain-containing protein</fullName>
    </recommendedName>
</protein>
<evidence type="ECO:0000259" key="7">
    <source>
        <dbReference type="PROSITE" id="PS51873"/>
    </source>
</evidence>
<reference evidence="8 9" key="1">
    <citation type="submission" date="2024-06" db="EMBL/GenBank/DDBJ databases">
        <authorList>
            <person name="Pan Q."/>
            <person name="Wen M."/>
            <person name="Jouanno E."/>
            <person name="Zahm M."/>
            <person name="Klopp C."/>
            <person name="Cabau C."/>
            <person name="Louis A."/>
            <person name="Berthelot C."/>
            <person name="Parey E."/>
            <person name="Roest Crollius H."/>
            <person name="Montfort J."/>
            <person name="Robinson-Rechavi M."/>
            <person name="Bouchez O."/>
            <person name="Lampietro C."/>
            <person name="Lopez Roques C."/>
            <person name="Donnadieu C."/>
            <person name="Postlethwait J."/>
            <person name="Bobe J."/>
            <person name="Verreycken H."/>
            <person name="Guiguen Y."/>
        </authorList>
    </citation>
    <scope>NUCLEOTIDE SEQUENCE [LARGE SCALE GENOMIC DNA]</scope>
    <source>
        <strain evidence="8">Up_M1</strain>
        <tissue evidence="8">Testis</tissue>
    </source>
</reference>
<sequence length="268" mass="29997">MEDEKSYDPDDRTLTFVKSPDDLDPLDDDYHNSLRAVMSCGHAVSPESLTSWCRSLLDQGQYKFTCPALKNDSRQKCGAELSYQEVRRVAALTSEEMEHFEKTMAASAAAKYFENKSCPRCKTSVARQTLSNLNVHCTVCTADSGQRYEFCWQCLKQWKGPAPRSDHCANDGCTNLDLELLKTCKTITLPQVKGVDGCPSIRACPTCGQCVEHDKTGCKNVICPRCHREFCFVCLKLKRECLKTSSPFIACSAGVALRQTSIPAWHRK</sequence>
<name>A0ABD0X5C7_UMBPY</name>
<keyword evidence="3" id="KW-0677">Repeat</keyword>
<keyword evidence="6" id="KW-0862">Zinc</keyword>